<dbReference type="AlphaFoldDB" id="A0A450SUG0"/>
<organism evidence="1">
    <name type="scientific">Candidatus Kentrum sp. DK</name>
    <dbReference type="NCBI Taxonomy" id="2126562"/>
    <lineage>
        <taxon>Bacteria</taxon>
        <taxon>Pseudomonadati</taxon>
        <taxon>Pseudomonadota</taxon>
        <taxon>Gammaproteobacteria</taxon>
        <taxon>Candidatus Kentrum</taxon>
    </lineage>
</organism>
<reference evidence="1" key="1">
    <citation type="submission" date="2019-02" db="EMBL/GenBank/DDBJ databases">
        <authorList>
            <person name="Gruber-Vodicka R. H."/>
            <person name="Seah K. B. B."/>
        </authorList>
    </citation>
    <scope>NUCLEOTIDE SEQUENCE</scope>
    <source>
        <strain evidence="1">BECK_DK47</strain>
    </source>
</reference>
<gene>
    <name evidence="1" type="ORF">BECKDK2373B_GA0170837_106728</name>
</gene>
<dbReference type="EMBL" id="CAADEX010000067">
    <property type="protein sequence ID" value="VFJ57620.1"/>
    <property type="molecule type" value="Genomic_DNA"/>
</dbReference>
<name>A0A450SUG0_9GAMM</name>
<evidence type="ECO:0000313" key="1">
    <source>
        <dbReference type="EMBL" id="VFJ57620.1"/>
    </source>
</evidence>
<proteinExistence type="predicted"/>
<accession>A0A450SUG0</accession>
<protein>
    <submittedName>
        <fullName evidence="1">Uncharacterized protein</fullName>
    </submittedName>
</protein>
<sequence>MDKETENKDMIVPDLTNPDGDFKEVGVYLSEARNAMGLIQQFKLEGMAGKEIRKRIAEIAVNLLEKQKKQIEYTLFLDLDANKKRLYESYRAEVAGMDKNISKNANETAQELTEIMFDDINNIYEMSYRELKKLDDSLKKGVIDENQYERSMKRVERWVKRHEEEIEGRLESLIDANNQRLKKTLELFQEQHILAQDNIAGS</sequence>